<keyword evidence="3" id="KW-1185">Reference proteome</keyword>
<name>A0A0D3K9P9_EMIH1</name>
<reference evidence="2" key="2">
    <citation type="submission" date="2024-10" db="UniProtKB">
        <authorList>
            <consortium name="EnsemblProtists"/>
        </authorList>
    </citation>
    <scope>IDENTIFICATION</scope>
</reference>
<dbReference type="GeneID" id="17277756"/>
<dbReference type="AlphaFoldDB" id="A0A0D3K9P9"/>
<feature type="chain" id="PRO_5044053629" evidence="1">
    <location>
        <begin position="22"/>
        <end position="230"/>
    </location>
</feature>
<dbReference type="PaxDb" id="2903-EOD29977"/>
<dbReference type="RefSeq" id="XP_005784913.1">
    <property type="nucleotide sequence ID" value="XM_005784856.1"/>
</dbReference>
<accession>A0A0D3K9P9</accession>
<evidence type="ECO:0000313" key="2">
    <source>
        <dbReference type="EnsemblProtists" id="EOD32484"/>
    </source>
</evidence>
<dbReference type="Proteomes" id="UP000013827">
    <property type="component" value="Unassembled WGS sequence"/>
</dbReference>
<organism evidence="2 3">
    <name type="scientific">Emiliania huxleyi (strain CCMP1516)</name>
    <dbReference type="NCBI Taxonomy" id="280463"/>
    <lineage>
        <taxon>Eukaryota</taxon>
        <taxon>Haptista</taxon>
        <taxon>Haptophyta</taxon>
        <taxon>Prymnesiophyceae</taxon>
        <taxon>Isochrysidales</taxon>
        <taxon>Noelaerhabdaceae</taxon>
        <taxon>Emiliania</taxon>
    </lineage>
</organism>
<reference evidence="3" key="1">
    <citation type="journal article" date="2013" name="Nature">
        <title>Pan genome of the phytoplankton Emiliania underpins its global distribution.</title>
        <authorList>
            <person name="Read B.A."/>
            <person name="Kegel J."/>
            <person name="Klute M.J."/>
            <person name="Kuo A."/>
            <person name="Lefebvre S.C."/>
            <person name="Maumus F."/>
            <person name="Mayer C."/>
            <person name="Miller J."/>
            <person name="Monier A."/>
            <person name="Salamov A."/>
            <person name="Young J."/>
            <person name="Aguilar M."/>
            <person name="Claverie J.M."/>
            <person name="Frickenhaus S."/>
            <person name="Gonzalez K."/>
            <person name="Herman E.K."/>
            <person name="Lin Y.C."/>
            <person name="Napier J."/>
            <person name="Ogata H."/>
            <person name="Sarno A.F."/>
            <person name="Shmutz J."/>
            <person name="Schroeder D."/>
            <person name="de Vargas C."/>
            <person name="Verret F."/>
            <person name="von Dassow P."/>
            <person name="Valentin K."/>
            <person name="Van de Peer Y."/>
            <person name="Wheeler G."/>
            <person name="Dacks J.B."/>
            <person name="Delwiche C.F."/>
            <person name="Dyhrman S.T."/>
            <person name="Glockner G."/>
            <person name="John U."/>
            <person name="Richards T."/>
            <person name="Worden A.Z."/>
            <person name="Zhang X."/>
            <person name="Grigoriev I.V."/>
            <person name="Allen A.E."/>
            <person name="Bidle K."/>
            <person name="Borodovsky M."/>
            <person name="Bowler C."/>
            <person name="Brownlee C."/>
            <person name="Cock J.M."/>
            <person name="Elias M."/>
            <person name="Gladyshev V.N."/>
            <person name="Groth M."/>
            <person name="Guda C."/>
            <person name="Hadaegh A."/>
            <person name="Iglesias-Rodriguez M.D."/>
            <person name="Jenkins J."/>
            <person name="Jones B.M."/>
            <person name="Lawson T."/>
            <person name="Leese F."/>
            <person name="Lindquist E."/>
            <person name="Lobanov A."/>
            <person name="Lomsadze A."/>
            <person name="Malik S.B."/>
            <person name="Marsh M.E."/>
            <person name="Mackinder L."/>
            <person name="Mock T."/>
            <person name="Mueller-Roeber B."/>
            <person name="Pagarete A."/>
            <person name="Parker M."/>
            <person name="Probert I."/>
            <person name="Quesneville H."/>
            <person name="Raines C."/>
            <person name="Rensing S.A."/>
            <person name="Riano-Pachon D.M."/>
            <person name="Richier S."/>
            <person name="Rokitta S."/>
            <person name="Shiraiwa Y."/>
            <person name="Soanes D.M."/>
            <person name="van der Giezen M."/>
            <person name="Wahlund T.M."/>
            <person name="Williams B."/>
            <person name="Wilson W."/>
            <person name="Wolfe G."/>
            <person name="Wurch L.L."/>
        </authorList>
    </citation>
    <scope>NUCLEOTIDE SEQUENCE</scope>
</reference>
<dbReference type="KEGG" id="ehx:EMIHUDRAFT_434461"/>
<dbReference type="EnsemblProtists" id="EOD29977">
    <property type="protein sequence ID" value="EOD29977"/>
    <property type="gene ID" value="EMIHUDRAFT_434461"/>
</dbReference>
<dbReference type="KEGG" id="ehx:EMIHUDRAFT_441916"/>
<feature type="signal peptide" evidence="1">
    <location>
        <begin position="1"/>
        <end position="21"/>
    </location>
</feature>
<evidence type="ECO:0000313" key="3">
    <source>
        <dbReference type="Proteomes" id="UP000013827"/>
    </source>
</evidence>
<dbReference type="GeneID" id="17275251"/>
<sequence>MLLLCSLGLLVGRRAPATSRAGCVRCGEEDSLHQLMAALRDEAAKRGRDSDLGKFEKLRKLGPQGQTSPKQVVEHVVLQLGAGNDEAAFAFTSLPPWRAGTHRSNTDWSKRMDWAKSRVISGQPSGALVDESSFGQLLSERFAFLRQTQAYRLVGDDSEWQQKRGREKMTAVKEYVVEVETADGEDRLVKFVLVYNWLVHCHLISNVAVLSANTERYFPGTGSDLSQHDI</sequence>
<protein>
    <submittedName>
        <fullName evidence="2">Uncharacterized protein</fullName>
    </submittedName>
</protein>
<dbReference type="EnsemblProtists" id="EOD32484">
    <property type="protein sequence ID" value="EOD32484"/>
    <property type="gene ID" value="EMIHUDRAFT_441916"/>
</dbReference>
<dbReference type="OMA" id="CLQHRED"/>
<dbReference type="RefSeq" id="XP_005782406.1">
    <property type="nucleotide sequence ID" value="XM_005782349.1"/>
</dbReference>
<evidence type="ECO:0000256" key="1">
    <source>
        <dbReference type="SAM" id="SignalP"/>
    </source>
</evidence>
<keyword evidence="1" id="KW-0732">Signal</keyword>
<proteinExistence type="predicted"/>
<dbReference type="HOGENOM" id="CLU_1206730_0_0_1"/>